<comment type="cofactor">
    <cofactor evidence="10">
        <name>K(+)</name>
        <dbReference type="ChEBI" id="CHEBI:29103"/>
    </cofactor>
    <text evidence="10">Binds 1 potassium ion per subunit.</text>
</comment>
<evidence type="ECO:0000256" key="5">
    <source>
        <dbReference type="ARBA" id="ARBA00022741"/>
    </source>
</evidence>
<dbReference type="GO" id="GO:0005525">
    <property type="term" value="F:GTP binding"/>
    <property type="evidence" value="ECO:0007669"/>
    <property type="project" value="UniProtKB-UniRule"/>
</dbReference>
<evidence type="ECO:0000259" key="12">
    <source>
        <dbReference type="PROSITE" id="PS51709"/>
    </source>
</evidence>
<evidence type="ECO:0000256" key="1">
    <source>
        <dbReference type="ARBA" id="ARBA00011043"/>
    </source>
</evidence>
<feature type="binding site" evidence="10">
    <location>
        <position position="236"/>
    </location>
    <ligand>
        <name>Mg(2+)</name>
        <dbReference type="ChEBI" id="CHEBI:18420"/>
    </ligand>
</feature>
<feature type="binding site" evidence="10">
    <location>
        <position position="126"/>
    </location>
    <ligand>
        <name>(6S)-5-formyl-5,6,7,8-tetrahydrofolate</name>
        <dbReference type="ChEBI" id="CHEBI:57457"/>
    </ligand>
</feature>
<dbReference type="NCBIfam" id="TIGR00450">
    <property type="entry name" value="mnmE_trmE_thdF"/>
    <property type="match status" value="1"/>
</dbReference>
<gene>
    <name evidence="10 13" type="primary">mnmE</name>
    <name evidence="10" type="synonym">trmE</name>
    <name evidence="13" type="ORF">DW687_10015</name>
</gene>
<dbReference type="GO" id="GO:0005829">
    <property type="term" value="C:cytosol"/>
    <property type="evidence" value="ECO:0007669"/>
    <property type="project" value="TreeGrafter"/>
</dbReference>
<dbReference type="CDD" id="cd14858">
    <property type="entry name" value="TrmE_N"/>
    <property type="match status" value="1"/>
</dbReference>
<dbReference type="Gene3D" id="3.30.1360.120">
    <property type="entry name" value="Probable tRNA modification gtpase trme, domain 1"/>
    <property type="match status" value="1"/>
</dbReference>
<feature type="binding site" evidence="10">
    <location>
        <position position="257"/>
    </location>
    <ligand>
        <name>Mg(2+)</name>
        <dbReference type="ChEBI" id="CHEBI:18420"/>
    </ligand>
</feature>
<keyword evidence="8 10" id="KW-0630">Potassium</keyword>
<evidence type="ECO:0000256" key="7">
    <source>
        <dbReference type="ARBA" id="ARBA00022842"/>
    </source>
</evidence>
<feature type="binding site" evidence="10">
    <location>
        <begin position="232"/>
        <end position="237"/>
    </location>
    <ligand>
        <name>GTP</name>
        <dbReference type="ChEBI" id="CHEBI:37565"/>
    </ligand>
</feature>
<dbReference type="EMBL" id="QUSM01000006">
    <property type="protein sequence ID" value="RGD73365.1"/>
    <property type="molecule type" value="Genomic_DNA"/>
</dbReference>
<evidence type="ECO:0000256" key="4">
    <source>
        <dbReference type="ARBA" id="ARBA00022723"/>
    </source>
</evidence>
<feature type="binding site" evidence="10">
    <location>
        <begin position="251"/>
        <end position="257"/>
    </location>
    <ligand>
        <name>GTP</name>
        <dbReference type="ChEBI" id="CHEBI:37565"/>
    </ligand>
</feature>
<dbReference type="InterPro" id="IPR004520">
    <property type="entry name" value="GTPase_MnmE"/>
</dbReference>
<dbReference type="InterPro" id="IPR027417">
    <property type="entry name" value="P-loop_NTPase"/>
</dbReference>
<keyword evidence="5 10" id="KW-0547">Nucleotide-binding</keyword>
<reference evidence="13 14" key="1">
    <citation type="submission" date="2018-08" db="EMBL/GenBank/DDBJ databases">
        <title>A genome reference for cultivated species of the human gut microbiota.</title>
        <authorList>
            <person name="Zou Y."/>
            <person name="Xue W."/>
            <person name="Luo G."/>
        </authorList>
    </citation>
    <scope>NUCLEOTIDE SEQUENCE [LARGE SCALE GENOMIC DNA]</scope>
    <source>
        <strain evidence="13 14">AM25-6</strain>
    </source>
</reference>
<evidence type="ECO:0000256" key="6">
    <source>
        <dbReference type="ARBA" id="ARBA00022801"/>
    </source>
</evidence>
<feature type="binding site" evidence="10">
    <location>
        <begin position="276"/>
        <end position="279"/>
    </location>
    <ligand>
        <name>GTP</name>
        <dbReference type="ChEBI" id="CHEBI:37565"/>
    </ligand>
</feature>
<comment type="function">
    <text evidence="10">Exhibits a very high intrinsic GTPase hydrolysis rate. Involved in the addition of a carboxymethylaminomethyl (cmnm) group at the wobble position (U34) of certain tRNAs, forming tRNA-cmnm(5)s(2)U34.</text>
</comment>
<dbReference type="GO" id="GO:0046872">
    <property type="term" value="F:metal ion binding"/>
    <property type="evidence" value="ECO:0007669"/>
    <property type="project" value="UniProtKB-KW"/>
</dbReference>
<dbReference type="HAMAP" id="MF_00379">
    <property type="entry name" value="GTPase_MnmE"/>
    <property type="match status" value="1"/>
</dbReference>
<dbReference type="AlphaFoldDB" id="A0A3E3DW40"/>
<organism evidence="13 14">
    <name type="scientific">Anaerofustis stercorihominis</name>
    <dbReference type="NCBI Taxonomy" id="214853"/>
    <lineage>
        <taxon>Bacteria</taxon>
        <taxon>Bacillati</taxon>
        <taxon>Bacillota</taxon>
        <taxon>Clostridia</taxon>
        <taxon>Eubacteriales</taxon>
        <taxon>Eubacteriaceae</taxon>
        <taxon>Anaerofustis</taxon>
    </lineage>
</organism>
<evidence type="ECO:0000256" key="11">
    <source>
        <dbReference type="RuleBase" id="RU003313"/>
    </source>
</evidence>
<keyword evidence="2 10" id="KW-0963">Cytoplasm</keyword>
<evidence type="ECO:0000256" key="9">
    <source>
        <dbReference type="ARBA" id="ARBA00023134"/>
    </source>
</evidence>
<comment type="caution">
    <text evidence="10">Lacks conserved residue(s) required for the propagation of feature annotation.</text>
</comment>
<dbReference type="InterPro" id="IPR018948">
    <property type="entry name" value="GTP-bd_TrmE_N"/>
</dbReference>
<dbReference type="PROSITE" id="PS51709">
    <property type="entry name" value="G_TRME"/>
    <property type="match status" value="1"/>
</dbReference>
<dbReference type="Pfam" id="PF12631">
    <property type="entry name" value="MnmE_helical"/>
    <property type="match status" value="1"/>
</dbReference>
<dbReference type="GO" id="GO:0042802">
    <property type="term" value="F:identical protein binding"/>
    <property type="evidence" value="ECO:0007669"/>
    <property type="project" value="UniProtKB-ARBA"/>
</dbReference>
<evidence type="ECO:0000313" key="14">
    <source>
        <dbReference type="Proteomes" id="UP000261212"/>
    </source>
</evidence>
<dbReference type="InterPro" id="IPR027266">
    <property type="entry name" value="TrmE/GcvT-like"/>
</dbReference>
<dbReference type="PRINTS" id="PR00449">
    <property type="entry name" value="RASTRNSFRMNG"/>
</dbReference>
<protein>
    <recommendedName>
        <fullName evidence="10">tRNA modification GTPase MnmE</fullName>
        <ecNumber evidence="10">3.6.-.-</ecNumber>
    </recommendedName>
</protein>
<dbReference type="InterPro" id="IPR031168">
    <property type="entry name" value="G_TrmE"/>
</dbReference>
<keyword evidence="7 10" id="KW-0460">Magnesium</keyword>
<evidence type="ECO:0000256" key="2">
    <source>
        <dbReference type="ARBA" id="ARBA00022490"/>
    </source>
</evidence>
<dbReference type="RefSeq" id="WP_117532630.1">
    <property type="nucleotide sequence ID" value="NZ_QUSM01000006.1"/>
</dbReference>
<dbReference type="CDD" id="cd04164">
    <property type="entry name" value="trmE"/>
    <property type="match status" value="1"/>
</dbReference>
<dbReference type="FunFam" id="3.40.50.300:FF:001376">
    <property type="entry name" value="tRNA modification GTPase MnmE"/>
    <property type="match status" value="1"/>
</dbReference>
<dbReference type="PANTHER" id="PTHR42714">
    <property type="entry name" value="TRNA MODIFICATION GTPASE GTPBP3"/>
    <property type="match status" value="1"/>
</dbReference>
<evidence type="ECO:0000256" key="8">
    <source>
        <dbReference type="ARBA" id="ARBA00022958"/>
    </source>
</evidence>
<feature type="binding site" evidence="10">
    <location>
        <position position="23"/>
    </location>
    <ligand>
        <name>(6S)-5-formyl-5,6,7,8-tetrahydrofolate</name>
        <dbReference type="ChEBI" id="CHEBI:57457"/>
    </ligand>
</feature>
<dbReference type="EC" id="3.6.-.-" evidence="10"/>
<keyword evidence="3 10" id="KW-0819">tRNA processing</keyword>
<dbReference type="InterPro" id="IPR025867">
    <property type="entry name" value="MnmE_helical"/>
</dbReference>
<dbReference type="InterPro" id="IPR027368">
    <property type="entry name" value="MnmE_dom2"/>
</dbReference>
<keyword evidence="9 10" id="KW-0342">GTP-binding</keyword>
<dbReference type="Proteomes" id="UP000261212">
    <property type="component" value="Unassembled WGS sequence"/>
</dbReference>
<dbReference type="NCBIfam" id="TIGR00231">
    <property type="entry name" value="small_GTP"/>
    <property type="match status" value="1"/>
</dbReference>
<feature type="domain" description="TrmE-type G" evidence="12">
    <location>
        <begin position="222"/>
        <end position="379"/>
    </location>
</feature>
<dbReference type="InterPro" id="IPR006073">
    <property type="entry name" value="GTP-bd"/>
</dbReference>
<keyword evidence="6 10" id="KW-0378">Hydrolase</keyword>
<dbReference type="InterPro" id="IPR005225">
    <property type="entry name" value="Small_GTP-bd"/>
</dbReference>
<sequence>MFNEDTIAAIATPSGYGGISIIRISGSEAFEVCDRVFKMKKGSIFDVPKNTINYGHIVNKDTNEIIDEVLVSKMCEPHSFTAEDVIEINCHGGMSVTKDVLTLVLKNGARLAEAGEFTKRAFLNGRIDLVQAEAISDIITAKTSNFAKSAMSSLKGDLSSKIDEIKSDITNMLARLEVTIQYPEYDEEDLTNNEIVELINSMKSKLNKIIATFEKGEILKDGIKVAIIGKPNVGKSQLLNALINENKAIVTEEAGTTRDIVDEVVNIKGVPIKFIDTAGIRNADSKVEKIGIDKSIEMLEESNIILFCIDTSRALDTEDMDIIKMLPDNKEVLVVLNKMDLNTNMDTIKAFENYKTVAISALKKEGIEKIENKIYELAGLTEDDEVGNTLVSNVRHKNLLIGAREDFDNAIKMINEGLEVDLAEIDINSALDKLGGITGETTSEDIIDEIFKNFCLGK</sequence>
<evidence type="ECO:0000313" key="13">
    <source>
        <dbReference type="EMBL" id="RGD73365.1"/>
    </source>
</evidence>
<name>A0A3E3DW40_9FIRM</name>
<proteinExistence type="inferred from homology"/>
<evidence type="ECO:0000256" key="10">
    <source>
        <dbReference type="HAMAP-Rule" id="MF_00379"/>
    </source>
</evidence>
<comment type="subcellular location">
    <subcellularLocation>
        <location evidence="10">Cytoplasm</location>
    </subcellularLocation>
</comment>
<dbReference type="Gene3D" id="3.40.50.300">
    <property type="entry name" value="P-loop containing nucleotide triphosphate hydrolases"/>
    <property type="match status" value="1"/>
</dbReference>
<comment type="similarity">
    <text evidence="1 10 11">Belongs to the TRAFAC class TrmE-Era-EngA-EngB-Septin-like GTPase superfamily. TrmE GTPase family.</text>
</comment>
<dbReference type="Pfam" id="PF01926">
    <property type="entry name" value="MMR_HSR1"/>
    <property type="match status" value="1"/>
</dbReference>
<dbReference type="GO" id="GO:0030488">
    <property type="term" value="P:tRNA methylation"/>
    <property type="evidence" value="ECO:0007669"/>
    <property type="project" value="TreeGrafter"/>
</dbReference>
<dbReference type="PANTHER" id="PTHR42714:SF2">
    <property type="entry name" value="TRNA MODIFICATION GTPASE GTPBP3, MITOCHONDRIAL"/>
    <property type="match status" value="1"/>
</dbReference>
<feature type="binding site" evidence="10">
    <location>
        <position position="458"/>
    </location>
    <ligand>
        <name>(6S)-5-formyl-5,6,7,8-tetrahydrofolate</name>
        <dbReference type="ChEBI" id="CHEBI:57457"/>
    </ligand>
</feature>
<comment type="caution">
    <text evidence="13">The sequence shown here is derived from an EMBL/GenBank/DDBJ whole genome shotgun (WGS) entry which is preliminary data.</text>
</comment>
<dbReference type="SUPFAM" id="SSF52540">
    <property type="entry name" value="P-loop containing nucleoside triphosphate hydrolases"/>
    <property type="match status" value="1"/>
</dbReference>
<evidence type="ECO:0000256" key="3">
    <source>
        <dbReference type="ARBA" id="ARBA00022694"/>
    </source>
</evidence>
<dbReference type="Gene3D" id="1.20.120.430">
    <property type="entry name" value="tRNA modification GTPase MnmE domain 2"/>
    <property type="match status" value="1"/>
</dbReference>
<dbReference type="GO" id="GO:0003924">
    <property type="term" value="F:GTPase activity"/>
    <property type="evidence" value="ECO:0007669"/>
    <property type="project" value="UniProtKB-UniRule"/>
</dbReference>
<dbReference type="GO" id="GO:0002098">
    <property type="term" value="P:tRNA wobble uridine modification"/>
    <property type="evidence" value="ECO:0007669"/>
    <property type="project" value="TreeGrafter"/>
</dbReference>
<feature type="binding site" evidence="10">
    <location>
        <position position="87"/>
    </location>
    <ligand>
        <name>(6S)-5-formyl-5,6,7,8-tetrahydrofolate</name>
        <dbReference type="ChEBI" id="CHEBI:57457"/>
    </ligand>
</feature>
<dbReference type="FunFam" id="3.30.1360.120:FF:000003">
    <property type="entry name" value="tRNA modification GTPase MnmE"/>
    <property type="match status" value="1"/>
</dbReference>
<comment type="subunit">
    <text evidence="10">Homodimer. Heterotetramer of two MnmE and two MnmG subunits.</text>
</comment>
<accession>A0A3E3DW40</accession>
<dbReference type="Pfam" id="PF10396">
    <property type="entry name" value="TrmE_N"/>
    <property type="match status" value="1"/>
</dbReference>
<keyword evidence="4 10" id="KW-0479">Metal-binding</keyword>